<dbReference type="AlphaFoldDB" id="A0A5C6AT86"/>
<feature type="transmembrane region" description="Helical" evidence="1">
    <location>
        <begin position="158"/>
        <end position="177"/>
    </location>
</feature>
<evidence type="ECO:0000313" key="2">
    <source>
        <dbReference type="EMBL" id="TWU02647.1"/>
    </source>
</evidence>
<reference evidence="2 3" key="1">
    <citation type="submission" date="2019-02" db="EMBL/GenBank/DDBJ databases">
        <title>Deep-cultivation of Planctomycetes and their phenomic and genomic characterization uncovers novel biology.</title>
        <authorList>
            <person name="Wiegand S."/>
            <person name="Jogler M."/>
            <person name="Boedeker C."/>
            <person name="Pinto D."/>
            <person name="Vollmers J."/>
            <person name="Rivas-Marin E."/>
            <person name="Kohn T."/>
            <person name="Peeters S.H."/>
            <person name="Heuer A."/>
            <person name="Rast P."/>
            <person name="Oberbeckmann S."/>
            <person name="Bunk B."/>
            <person name="Jeske O."/>
            <person name="Meyerdierks A."/>
            <person name="Storesund J.E."/>
            <person name="Kallscheuer N."/>
            <person name="Luecker S."/>
            <person name="Lage O.M."/>
            <person name="Pohl T."/>
            <person name="Merkel B.J."/>
            <person name="Hornburger P."/>
            <person name="Mueller R.-W."/>
            <person name="Bruemmer F."/>
            <person name="Labrenz M."/>
            <person name="Spormann A.M."/>
            <person name="Op Den Camp H."/>
            <person name="Overmann J."/>
            <person name="Amann R."/>
            <person name="Jetten M.S.M."/>
            <person name="Mascher T."/>
            <person name="Medema M.H."/>
            <person name="Devos D.P."/>
            <person name="Kaster A.-K."/>
            <person name="Ovreas L."/>
            <person name="Rohde M."/>
            <person name="Galperin M.Y."/>
            <person name="Jogler C."/>
        </authorList>
    </citation>
    <scope>NUCLEOTIDE SEQUENCE [LARGE SCALE GENOMIC DNA]</scope>
    <source>
        <strain evidence="2 3">Pla52n</strain>
    </source>
</reference>
<feature type="transmembrane region" description="Helical" evidence="1">
    <location>
        <begin position="98"/>
        <end position="115"/>
    </location>
</feature>
<proteinExistence type="predicted"/>
<sequence>MSIDLMIGDRAMTRGPLKPGGQIRVGELCFAARSQGEWIDSNSEVEIIGGNMEQVLVRPVEPDAVEVAARGRPLPRKGENLSSAPIQAPPSWVETIRADWLGGVGGAIAALMIWFGGQSFSPMAISVPVAGFVCGWLFRKFVGIPAEMAGPYSDHRSVALGLAFVISFVTLLGAVVGQQMEPAFLGVSFGMVLGTVTAGAAIFLLSILAHL</sequence>
<organism evidence="2 3">
    <name type="scientific">Stieleria varia</name>
    <dbReference type="NCBI Taxonomy" id="2528005"/>
    <lineage>
        <taxon>Bacteria</taxon>
        <taxon>Pseudomonadati</taxon>
        <taxon>Planctomycetota</taxon>
        <taxon>Planctomycetia</taxon>
        <taxon>Pirellulales</taxon>
        <taxon>Pirellulaceae</taxon>
        <taxon>Stieleria</taxon>
    </lineage>
</organism>
<dbReference type="RefSeq" id="WP_146520936.1">
    <property type="nucleotide sequence ID" value="NZ_CP151726.1"/>
</dbReference>
<name>A0A5C6AT86_9BACT</name>
<keyword evidence="1" id="KW-1133">Transmembrane helix</keyword>
<feature type="transmembrane region" description="Helical" evidence="1">
    <location>
        <begin position="121"/>
        <end position="138"/>
    </location>
</feature>
<evidence type="ECO:0008006" key="4">
    <source>
        <dbReference type="Google" id="ProtNLM"/>
    </source>
</evidence>
<keyword evidence="3" id="KW-1185">Reference proteome</keyword>
<evidence type="ECO:0000256" key="1">
    <source>
        <dbReference type="SAM" id="Phobius"/>
    </source>
</evidence>
<dbReference type="EMBL" id="SJPN01000004">
    <property type="protein sequence ID" value="TWU02647.1"/>
    <property type="molecule type" value="Genomic_DNA"/>
</dbReference>
<dbReference type="Gene3D" id="2.40.50.140">
    <property type="entry name" value="Nucleic acid-binding proteins"/>
    <property type="match status" value="1"/>
</dbReference>
<feature type="transmembrane region" description="Helical" evidence="1">
    <location>
        <begin position="183"/>
        <end position="209"/>
    </location>
</feature>
<dbReference type="InterPro" id="IPR012340">
    <property type="entry name" value="NA-bd_OB-fold"/>
</dbReference>
<accession>A0A5C6AT86</accession>
<gene>
    <name evidence="2" type="ORF">Pla52n_37040</name>
</gene>
<evidence type="ECO:0000313" key="3">
    <source>
        <dbReference type="Proteomes" id="UP000320176"/>
    </source>
</evidence>
<comment type="caution">
    <text evidence="2">The sequence shown here is derived from an EMBL/GenBank/DDBJ whole genome shotgun (WGS) entry which is preliminary data.</text>
</comment>
<protein>
    <recommendedName>
        <fullName evidence="4">NfeD-like C-terminal domain-containing protein</fullName>
    </recommendedName>
</protein>
<keyword evidence="1" id="KW-0472">Membrane</keyword>
<dbReference type="Proteomes" id="UP000320176">
    <property type="component" value="Unassembled WGS sequence"/>
</dbReference>
<keyword evidence="1" id="KW-0812">Transmembrane</keyword>
<dbReference type="OrthoDB" id="287822at2"/>